<evidence type="ECO:0000256" key="7">
    <source>
        <dbReference type="ARBA" id="ARBA00022519"/>
    </source>
</evidence>
<organism evidence="14 15">
    <name type="scientific">Rhodothalassium salexigens DSM 2132</name>
    <dbReference type="NCBI Taxonomy" id="1188247"/>
    <lineage>
        <taxon>Bacteria</taxon>
        <taxon>Pseudomonadati</taxon>
        <taxon>Pseudomonadota</taxon>
        <taxon>Alphaproteobacteria</taxon>
        <taxon>Rhodothalassiales</taxon>
        <taxon>Rhodothalassiaceae</taxon>
        <taxon>Rhodothalassium</taxon>
    </lineage>
</organism>
<dbReference type="RefSeq" id="WP_132709012.1">
    <property type="nucleotide sequence ID" value="NZ_JACIGF010000009.1"/>
</dbReference>
<dbReference type="Pfam" id="PF03379">
    <property type="entry name" value="CcmB"/>
    <property type="match status" value="1"/>
</dbReference>
<gene>
    <name evidence="14" type="ORF">EV659_10914</name>
</gene>
<dbReference type="GO" id="GO:1903607">
    <property type="term" value="P:cytochrome c biosynthetic process"/>
    <property type="evidence" value="ECO:0007669"/>
    <property type="project" value="TreeGrafter"/>
</dbReference>
<dbReference type="PANTHER" id="PTHR30070">
    <property type="entry name" value="HEME EXPORTER PROTEIN B"/>
    <property type="match status" value="1"/>
</dbReference>
<dbReference type="InParanoid" id="A0A4R2PBT3"/>
<feature type="transmembrane region" description="Helical" evidence="13">
    <location>
        <begin position="48"/>
        <end position="69"/>
    </location>
</feature>
<sequence length="220" mass="21921">MGARVFAATLGQDVRLALAQAGGTLMPLMFFLVVLALFPLGLGSDSALLTRVAPAVAWVAALLAALLALDRLFGADFEDGTLDQLVTAGAPVALVALAKTLAHWLVTALPLVVASPIAGILFQLDGDAIARLALSLALGTPALSAIGTLGAALTVMVRRGGVLVPILVLPLLVPVLIFGVGAAAGGAQAMQAFYFVGALSMGALVVGPVATAAALRLAVA</sequence>
<evidence type="ECO:0000256" key="10">
    <source>
        <dbReference type="ARBA" id="ARBA00022989"/>
    </source>
</evidence>
<accession>A0A4R2PBT3</accession>
<keyword evidence="11 12" id="KW-0472">Membrane</keyword>
<keyword evidence="10 13" id="KW-1133">Transmembrane helix</keyword>
<dbReference type="EMBL" id="SLXO01000009">
    <property type="protein sequence ID" value="TCP32522.1"/>
    <property type="molecule type" value="Genomic_DNA"/>
</dbReference>
<evidence type="ECO:0000256" key="4">
    <source>
        <dbReference type="ARBA" id="ARBA00016452"/>
    </source>
</evidence>
<dbReference type="NCBIfam" id="TIGR01190">
    <property type="entry name" value="ccmB"/>
    <property type="match status" value="1"/>
</dbReference>
<keyword evidence="8 13" id="KW-0812">Transmembrane</keyword>
<dbReference type="InterPro" id="IPR003544">
    <property type="entry name" value="Cyt_c_biogenesis_CcmB"/>
</dbReference>
<comment type="similarity">
    <text evidence="3 12">Belongs to the CcmB/CycW/HelB family.</text>
</comment>
<feature type="transmembrane region" description="Helical" evidence="13">
    <location>
        <begin position="134"/>
        <end position="156"/>
    </location>
</feature>
<comment type="subcellular location">
    <subcellularLocation>
        <location evidence="2">Cell inner membrane</location>
        <topology evidence="2">Multi-pass membrane protein</topology>
    </subcellularLocation>
</comment>
<dbReference type="InterPro" id="IPR026031">
    <property type="entry name" value="Cyt_c_CcmB_bac"/>
</dbReference>
<dbReference type="GO" id="GO:0005886">
    <property type="term" value="C:plasma membrane"/>
    <property type="evidence" value="ECO:0007669"/>
    <property type="project" value="UniProtKB-SubCell"/>
</dbReference>
<evidence type="ECO:0000256" key="5">
    <source>
        <dbReference type="ARBA" id="ARBA00022448"/>
    </source>
</evidence>
<evidence type="ECO:0000256" key="9">
    <source>
        <dbReference type="ARBA" id="ARBA00022748"/>
    </source>
</evidence>
<feature type="transmembrane region" description="Helical" evidence="13">
    <location>
        <begin position="21"/>
        <end position="42"/>
    </location>
</feature>
<keyword evidence="7 12" id="KW-0997">Cell inner membrane</keyword>
<evidence type="ECO:0000256" key="8">
    <source>
        <dbReference type="ARBA" id="ARBA00022692"/>
    </source>
</evidence>
<evidence type="ECO:0000256" key="2">
    <source>
        <dbReference type="ARBA" id="ARBA00004429"/>
    </source>
</evidence>
<comment type="function">
    <text evidence="1 12">Required for the export of heme to the periplasm for the biogenesis of c-type cytochromes.</text>
</comment>
<evidence type="ECO:0000256" key="3">
    <source>
        <dbReference type="ARBA" id="ARBA00010544"/>
    </source>
</evidence>
<evidence type="ECO:0000313" key="15">
    <source>
        <dbReference type="Proteomes" id="UP000295399"/>
    </source>
</evidence>
<proteinExistence type="inferred from homology"/>
<dbReference type="FunCoup" id="A0A4R2PBT3">
    <property type="interactions" value="242"/>
</dbReference>
<dbReference type="Proteomes" id="UP000295399">
    <property type="component" value="Unassembled WGS sequence"/>
</dbReference>
<keyword evidence="9 12" id="KW-0201">Cytochrome c-type biogenesis</keyword>
<keyword evidence="5 12" id="KW-0813">Transport</keyword>
<evidence type="ECO:0000256" key="6">
    <source>
        <dbReference type="ARBA" id="ARBA00022475"/>
    </source>
</evidence>
<evidence type="ECO:0000256" key="13">
    <source>
        <dbReference type="SAM" id="Phobius"/>
    </source>
</evidence>
<dbReference type="OrthoDB" id="9812915at2"/>
<evidence type="ECO:0000256" key="1">
    <source>
        <dbReference type="ARBA" id="ARBA00002442"/>
    </source>
</evidence>
<dbReference type="PANTHER" id="PTHR30070:SF1">
    <property type="entry name" value="CYTOCHROME C BIOGENESIS B-RELATED"/>
    <property type="match status" value="1"/>
</dbReference>
<reference evidence="14 15" key="1">
    <citation type="submission" date="2019-03" db="EMBL/GenBank/DDBJ databases">
        <title>Genomic Encyclopedia of Type Strains, Phase IV (KMG-IV): sequencing the most valuable type-strain genomes for metagenomic binning, comparative biology and taxonomic classification.</title>
        <authorList>
            <person name="Goeker M."/>
        </authorList>
    </citation>
    <scope>NUCLEOTIDE SEQUENCE [LARGE SCALE GENOMIC DNA]</scope>
    <source>
        <strain evidence="14 15">DSM 2132</strain>
    </source>
</reference>
<dbReference type="AlphaFoldDB" id="A0A4R2PBT3"/>
<name>A0A4R2PBT3_RHOSA</name>
<dbReference type="PIRSF" id="PIRSF002764">
    <property type="entry name" value="CcmB"/>
    <property type="match status" value="1"/>
</dbReference>
<dbReference type="GO" id="GO:0015232">
    <property type="term" value="F:heme transmembrane transporter activity"/>
    <property type="evidence" value="ECO:0007669"/>
    <property type="project" value="InterPro"/>
</dbReference>
<feature type="transmembrane region" description="Helical" evidence="13">
    <location>
        <begin position="104"/>
        <end position="122"/>
    </location>
</feature>
<dbReference type="PRINTS" id="PR01414">
    <property type="entry name" value="CCMBBIOGNSIS"/>
</dbReference>
<keyword evidence="15" id="KW-1185">Reference proteome</keyword>
<evidence type="ECO:0000256" key="11">
    <source>
        <dbReference type="ARBA" id="ARBA00023136"/>
    </source>
</evidence>
<evidence type="ECO:0000256" key="12">
    <source>
        <dbReference type="PIRNR" id="PIRNR002764"/>
    </source>
</evidence>
<keyword evidence="6 12" id="KW-1003">Cell membrane</keyword>
<comment type="caution">
    <text evidence="14">The sequence shown here is derived from an EMBL/GenBank/DDBJ whole genome shotgun (WGS) entry which is preliminary data.</text>
</comment>
<evidence type="ECO:0000313" key="14">
    <source>
        <dbReference type="EMBL" id="TCP32522.1"/>
    </source>
</evidence>
<feature type="transmembrane region" description="Helical" evidence="13">
    <location>
        <begin position="162"/>
        <end position="185"/>
    </location>
</feature>
<feature type="transmembrane region" description="Helical" evidence="13">
    <location>
        <begin position="192"/>
        <end position="215"/>
    </location>
</feature>
<protein>
    <recommendedName>
        <fullName evidence="4 12">Heme exporter protein B</fullName>
    </recommendedName>
</protein>
<dbReference type="GO" id="GO:0017004">
    <property type="term" value="P:cytochrome complex assembly"/>
    <property type="evidence" value="ECO:0007669"/>
    <property type="project" value="UniProtKB-KW"/>
</dbReference>